<evidence type="ECO:0000256" key="9">
    <source>
        <dbReference type="ARBA" id="ARBA00022842"/>
    </source>
</evidence>
<dbReference type="EMBL" id="DQ206488">
    <property type="protein sequence ID" value="ABB29608.1"/>
    <property type="molecule type" value="mRNA"/>
</dbReference>
<dbReference type="GO" id="GO:0019829">
    <property type="term" value="F:ATPase-coupled monoatomic cation transmembrane transporter activity"/>
    <property type="evidence" value="ECO:0007669"/>
    <property type="project" value="TreeGrafter"/>
</dbReference>
<dbReference type="InterPro" id="IPR023214">
    <property type="entry name" value="HAD_sf"/>
</dbReference>
<evidence type="ECO:0000256" key="11">
    <source>
        <dbReference type="ARBA" id="ARBA00022989"/>
    </source>
</evidence>
<dbReference type="GO" id="GO:0006874">
    <property type="term" value="P:intracellular calcium ion homeostasis"/>
    <property type="evidence" value="ECO:0007669"/>
    <property type="project" value="TreeGrafter"/>
</dbReference>
<evidence type="ECO:0000256" key="12">
    <source>
        <dbReference type="ARBA" id="ARBA00023136"/>
    </source>
</evidence>
<feature type="non-terminal residue" evidence="13">
    <location>
        <position position="322"/>
    </location>
</feature>
<keyword evidence="11" id="KW-1133">Transmembrane helix</keyword>
<dbReference type="InterPro" id="IPR006544">
    <property type="entry name" value="P-type_TPase_V"/>
</dbReference>
<evidence type="ECO:0000256" key="2">
    <source>
        <dbReference type="ARBA" id="ARBA00006000"/>
    </source>
</evidence>
<organism evidence="13">
    <name type="scientific">Platynereis dumerilii</name>
    <name type="common">Dumeril's clam worm</name>
    <dbReference type="NCBI Taxonomy" id="6359"/>
    <lineage>
        <taxon>Eukaryota</taxon>
        <taxon>Metazoa</taxon>
        <taxon>Spiralia</taxon>
        <taxon>Lophotrochozoa</taxon>
        <taxon>Annelida</taxon>
        <taxon>Polychaeta</taxon>
        <taxon>Errantia</taxon>
        <taxon>Phyllodocida</taxon>
        <taxon>Nereididae</taxon>
        <taxon>Platynereis</taxon>
    </lineage>
</organism>
<evidence type="ECO:0000256" key="4">
    <source>
        <dbReference type="ARBA" id="ARBA00022692"/>
    </source>
</evidence>
<name>Q2N197_PLADU</name>
<dbReference type="AlphaFoldDB" id="Q2N197"/>
<dbReference type="GO" id="GO:0005789">
    <property type="term" value="C:endoplasmic reticulum membrane"/>
    <property type="evidence" value="ECO:0007669"/>
    <property type="project" value="UniProtKB-SubCell"/>
</dbReference>
<reference evidence="13" key="1">
    <citation type="journal article" date="2005" name="Science">
        <title>Animal evolution and the molecular signature of radiations compressed in time.</title>
        <authorList>
            <person name="Rokas A."/>
            <person name="Kruger D."/>
            <person name="Carroll S.B."/>
        </authorList>
    </citation>
    <scope>NUCLEOTIDE SEQUENCE</scope>
    <source>
        <strain evidence="13">TOA59</strain>
    </source>
</reference>
<keyword evidence="4" id="KW-0812">Transmembrane</keyword>
<sequence length="322" mass="35678">TLTSDNLVVEGIAGLKGKEVSAVKESPPETIQVLATCHALAQLDDELVGDPLEKATLCAVDWNLTRGDAVIPRKGKMHSLKIFQRFHFSSALKRMSVIAGHTPLGSTDTHYIATVKGAPETLRSMFHEVPKNYDEIYLTMARQGARVLALGHKTLGTLSHQQVRELSREEVESELQFCGFVVISCPLKSDSKNVIKEILHASHHVVMITGDNPLTACHVAKELKFTKKSHTLILSPPNELDENWHWQSIDDSVVLPLGDVKGVRKLVDDYDLCFTGDSLTYLQAENPKLLNKLLLHIKVHARVAPKQKEFVITTLKSLGFVT</sequence>
<keyword evidence="5" id="KW-0479">Metal-binding</keyword>
<evidence type="ECO:0000256" key="5">
    <source>
        <dbReference type="ARBA" id="ARBA00022723"/>
    </source>
</evidence>
<dbReference type="Gene3D" id="3.40.1110.10">
    <property type="entry name" value="Calcium-transporting ATPase, cytoplasmic domain N"/>
    <property type="match status" value="1"/>
</dbReference>
<dbReference type="FunFam" id="3.40.1110.10:FF:000014">
    <property type="entry name" value="Cation-transporting ATPase"/>
    <property type="match status" value="1"/>
</dbReference>
<protein>
    <submittedName>
        <fullName evidence="13">P-type ATPase</fullName>
    </submittedName>
</protein>
<keyword evidence="6" id="KW-0547">Nucleotide-binding</keyword>
<evidence type="ECO:0000256" key="3">
    <source>
        <dbReference type="ARBA" id="ARBA00022448"/>
    </source>
</evidence>
<keyword evidence="7" id="KW-0256">Endoplasmic reticulum</keyword>
<evidence type="ECO:0000256" key="6">
    <source>
        <dbReference type="ARBA" id="ARBA00022741"/>
    </source>
</evidence>
<dbReference type="GO" id="GO:0015662">
    <property type="term" value="F:P-type ion transporter activity"/>
    <property type="evidence" value="ECO:0007669"/>
    <property type="project" value="TreeGrafter"/>
</dbReference>
<dbReference type="FunFam" id="3.40.50.1000:FF:000056">
    <property type="entry name" value="Cation-transporting ATPase"/>
    <property type="match status" value="1"/>
</dbReference>
<comment type="similarity">
    <text evidence="2">Belongs to the cation transport ATPase (P-type) (TC 3.A.3) family. Type V subfamily.</text>
</comment>
<keyword evidence="3" id="KW-0813">Transport</keyword>
<dbReference type="GO" id="GO:0005524">
    <property type="term" value="F:ATP binding"/>
    <property type="evidence" value="ECO:0007669"/>
    <property type="project" value="UniProtKB-KW"/>
</dbReference>
<dbReference type="InterPro" id="IPR036412">
    <property type="entry name" value="HAD-like_sf"/>
</dbReference>
<comment type="subcellular location">
    <subcellularLocation>
        <location evidence="1">Endoplasmic reticulum membrane</location>
        <topology evidence="1">Multi-pass membrane protein</topology>
    </subcellularLocation>
</comment>
<feature type="non-terminal residue" evidence="13">
    <location>
        <position position="1"/>
    </location>
</feature>
<evidence type="ECO:0000256" key="7">
    <source>
        <dbReference type="ARBA" id="ARBA00022824"/>
    </source>
</evidence>
<keyword evidence="9" id="KW-0460">Magnesium</keyword>
<dbReference type="SUPFAM" id="SSF56784">
    <property type="entry name" value="HAD-like"/>
    <property type="match status" value="1"/>
</dbReference>
<dbReference type="InterPro" id="IPR023299">
    <property type="entry name" value="ATPase_P-typ_cyto_dom_N"/>
</dbReference>
<dbReference type="PANTHER" id="PTHR45630:SF7">
    <property type="entry name" value="ENDOPLASMIC RETICULUM TRANSMEMBRANE HELIX TRANSLOCASE"/>
    <property type="match status" value="1"/>
</dbReference>
<dbReference type="Pfam" id="PF13246">
    <property type="entry name" value="Cation_ATPase"/>
    <property type="match status" value="1"/>
</dbReference>
<dbReference type="Gene3D" id="3.40.50.1000">
    <property type="entry name" value="HAD superfamily/HAD-like"/>
    <property type="match status" value="1"/>
</dbReference>
<proteinExistence type="evidence at transcript level"/>
<keyword evidence="8" id="KW-0067">ATP-binding</keyword>
<dbReference type="SUPFAM" id="SSF81660">
    <property type="entry name" value="Metal cation-transporting ATPase, ATP-binding domain N"/>
    <property type="match status" value="1"/>
</dbReference>
<evidence type="ECO:0000256" key="10">
    <source>
        <dbReference type="ARBA" id="ARBA00022967"/>
    </source>
</evidence>
<dbReference type="PANTHER" id="PTHR45630">
    <property type="entry name" value="CATION-TRANSPORTING ATPASE-RELATED"/>
    <property type="match status" value="1"/>
</dbReference>
<keyword evidence="10" id="KW-1278">Translocase</keyword>
<evidence type="ECO:0000256" key="1">
    <source>
        <dbReference type="ARBA" id="ARBA00004477"/>
    </source>
</evidence>
<evidence type="ECO:0000313" key="13">
    <source>
        <dbReference type="EMBL" id="ABB29608.1"/>
    </source>
</evidence>
<dbReference type="GO" id="GO:0046872">
    <property type="term" value="F:metal ion binding"/>
    <property type="evidence" value="ECO:0007669"/>
    <property type="project" value="UniProtKB-KW"/>
</dbReference>
<accession>Q2N197</accession>
<keyword evidence="12" id="KW-0472">Membrane</keyword>
<evidence type="ECO:0000256" key="8">
    <source>
        <dbReference type="ARBA" id="ARBA00022840"/>
    </source>
</evidence>